<keyword evidence="1 3" id="KW-0808">Transferase</keyword>
<dbReference type="EMBL" id="MTCY01000005">
    <property type="protein sequence ID" value="OWP79253.1"/>
    <property type="molecule type" value="Genomic_DNA"/>
</dbReference>
<name>A0A246GDA1_9FLAO</name>
<evidence type="ECO:0000256" key="1">
    <source>
        <dbReference type="ARBA" id="ARBA00022679"/>
    </source>
</evidence>
<comment type="caution">
    <text evidence="3">The sequence shown here is derived from an EMBL/GenBank/DDBJ whole genome shotgun (WGS) entry which is preliminary data.</text>
</comment>
<dbReference type="PANTHER" id="PTHR13947">
    <property type="entry name" value="GNAT FAMILY N-ACETYLTRANSFERASE"/>
    <property type="match status" value="1"/>
</dbReference>
<dbReference type="Proteomes" id="UP000198034">
    <property type="component" value="Unassembled WGS sequence"/>
</dbReference>
<accession>A0A246GDA1</accession>
<dbReference type="SUPFAM" id="SSF55729">
    <property type="entry name" value="Acyl-CoA N-acyltransferases (Nat)"/>
    <property type="match status" value="1"/>
</dbReference>
<organism evidence="3 4">
    <name type="scientific">Flavobacterium columnare</name>
    <dbReference type="NCBI Taxonomy" id="996"/>
    <lineage>
        <taxon>Bacteria</taxon>
        <taxon>Pseudomonadati</taxon>
        <taxon>Bacteroidota</taxon>
        <taxon>Flavobacteriia</taxon>
        <taxon>Flavobacteriales</taxon>
        <taxon>Flavobacteriaceae</taxon>
        <taxon>Flavobacterium</taxon>
    </lineage>
</organism>
<reference evidence="3 4" key="1">
    <citation type="journal article" date="2017" name="Infect. Genet. Evol.">
        <title>Comparative genome analysis of fish pathogen Flavobacterium columnare reveals extensive sequence diversity within the species.</title>
        <authorList>
            <person name="Kayansamruaj P."/>
            <person name="Dong H.T."/>
            <person name="Hirono I."/>
            <person name="Kondo H."/>
            <person name="Senapin S."/>
            <person name="Rodkhum C."/>
        </authorList>
    </citation>
    <scope>NUCLEOTIDE SEQUENCE [LARGE SCALE GENOMIC DNA]</scope>
    <source>
        <strain evidence="3 4">1214</strain>
    </source>
</reference>
<dbReference type="CDD" id="cd04301">
    <property type="entry name" value="NAT_SF"/>
    <property type="match status" value="1"/>
</dbReference>
<dbReference type="InterPro" id="IPR000182">
    <property type="entry name" value="GNAT_dom"/>
</dbReference>
<dbReference type="InterPro" id="IPR016181">
    <property type="entry name" value="Acyl_CoA_acyltransferase"/>
</dbReference>
<dbReference type="PROSITE" id="PS51186">
    <property type="entry name" value="GNAT"/>
    <property type="match status" value="1"/>
</dbReference>
<proteinExistence type="predicted"/>
<evidence type="ECO:0000313" key="3">
    <source>
        <dbReference type="EMBL" id="OWP79253.1"/>
    </source>
</evidence>
<dbReference type="GO" id="GO:0008080">
    <property type="term" value="F:N-acetyltransferase activity"/>
    <property type="evidence" value="ECO:0007669"/>
    <property type="project" value="InterPro"/>
</dbReference>
<dbReference type="Pfam" id="PF00583">
    <property type="entry name" value="Acetyltransf_1"/>
    <property type="match status" value="1"/>
</dbReference>
<feature type="domain" description="N-acetyltransferase" evidence="2">
    <location>
        <begin position="2"/>
        <end position="147"/>
    </location>
</feature>
<dbReference type="InterPro" id="IPR050769">
    <property type="entry name" value="NAT_camello-type"/>
</dbReference>
<evidence type="ECO:0000313" key="4">
    <source>
        <dbReference type="Proteomes" id="UP000198034"/>
    </source>
</evidence>
<dbReference type="PANTHER" id="PTHR13947:SF37">
    <property type="entry name" value="LD18367P"/>
    <property type="match status" value="1"/>
</dbReference>
<gene>
    <name evidence="3" type="ORF">BWK62_02810</name>
</gene>
<dbReference type="AlphaFoldDB" id="A0A246GDA1"/>
<evidence type="ECO:0000259" key="2">
    <source>
        <dbReference type="PROSITE" id="PS51186"/>
    </source>
</evidence>
<sequence>MELIRTNSDNTDFKNLIRLFDEYLEDIDGDQKDFFSHYNNKYLEHVLVVYQNEQAVGCGGFKKYDQKTAEIKRMFVHPDKRGKGIATLILNEIEKWANEYDYKDFILETSPKLKKAIALYNKSGYYLIPNYGQYIGVENSICMKKEK</sequence>
<protein>
    <submittedName>
        <fullName evidence="3">GNAT family N-acetyltransferase</fullName>
    </submittedName>
</protein>
<dbReference type="Gene3D" id="3.40.630.30">
    <property type="match status" value="1"/>
</dbReference>
<dbReference type="OrthoDB" id="9803233at2"/>